<dbReference type="RefSeq" id="WP_086985854.1">
    <property type="nucleotide sequence ID" value="NZ_FJNA01000001.1"/>
</dbReference>
<keyword evidence="3" id="KW-1185">Reference proteome</keyword>
<feature type="transmembrane region" description="Helical" evidence="1">
    <location>
        <begin position="217"/>
        <end position="236"/>
    </location>
</feature>
<gene>
    <name evidence="2" type="ORF">SAMN04488525_103396</name>
</gene>
<keyword evidence="1" id="KW-0812">Transmembrane</keyword>
<reference evidence="2 3" key="1">
    <citation type="submission" date="2016-10" db="EMBL/GenBank/DDBJ databases">
        <authorList>
            <person name="Varghese N."/>
            <person name="Submissions S."/>
        </authorList>
    </citation>
    <scope>NUCLEOTIDE SEQUENCE [LARGE SCALE GENOMIC DNA]</scope>
    <source>
        <strain evidence="2 3">DSM 14526</strain>
    </source>
</reference>
<evidence type="ECO:0000256" key="1">
    <source>
        <dbReference type="SAM" id="Phobius"/>
    </source>
</evidence>
<feature type="transmembrane region" description="Helical" evidence="1">
    <location>
        <begin position="373"/>
        <end position="395"/>
    </location>
</feature>
<dbReference type="AlphaFoldDB" id="A0AB38A162"/>
<keyword evidence="1" id="KW-1133">Transmembrane helix</keyword>
<feature type="transmembrane region" description="Helical" evidence="1">
    <location>
        <begin position="407"/>
        <end position="429"/>
    </location>
</feature>
<feature type="transmembrane region" description="Helical" evidence="1">
    <location>
        <begin position="133"/>
        <end position="151"/>
    </location>
</feature>
<feature type="transmembrane region" description="Helical" evidence="1">
    <location>
        <begin position="248"/>
        <end position="276"/>
    </location>
</feature>
<protein>
    <submittedName>
        <fullName evidence="2">Uncharacterized protein</fullName>
    </submittedName>
</protein>
<name>A0AB38A162_9LACT</name>
<keyword evidence="1" id="KW-0472">Membrane</keyword>
<comment type="caution">
    <text evidence="2">The sequence shown here is derived from an EMBL/GenBank/DDBJ whole genome shotgun (WGS) entry which is preliminary data.</text>
</comment>
<dbReference type="EMBL" id="FNQH01000003">
    <property type="protein sequence ID" value="SEA54459.1"/>
    <property type="molecule type" value="Genomic_DNA"/>
</dbReference>
<organism evidence="2 3">
    <name type="scientific">Trichococcus collinsii</name>
    <dbReference type="NCBI Taxonomy" id="157076"/>
    <lineage>
        <taxon>Bacteria</taxon>
        <taxon>Bacillati</taxon>
        <taxon>Bacillota</taxon>
        <taxon>Bacilli</taxon>
        <taxon>Lactobacillales</taxon>
        <taxon>Carnobacteriaceae</taxon>
        <taxon>Trichococcus</taxon>
    </lineage>
</organism>
<feature type="transmembrane region" description="Helical" evidence="1">
    <location>
        <begin position="163"/>
        <end position="181"/>
    </location>
</feature>
<feature type="transmembrane region" description="Helical" evidence="1">
    <location>
        <begin position="81"/>
        <end position="98"/>
    </location>
</feature>
<accession>A0AB38A162</accession>
<feature type="transmembrane region" description="Helical" evidence="1">
    <location>
        <begin position="297"/>
        <end position="315"/>
    </location>
</feature>
<evidence type="ECO:0000313" key="2">
    <source>
        <dbReference type="EMBL" id="SEA54459.1"/>
    </source>
</evidence>
<sequence>MSIGFILVCVISLLLYITAESHIEGRWRLYILAIGTSTFINIGTVGTIGITFTYTIIVQIIYICISIFLKCKLRKSTIRKMGLFLCSIAVGLLFLVLLKDYLPIIPYSITMDDVYFGTKSATLPMVGHANWEHLIILLIFCIFVILSEDFFTAPQWISKTKSIIIKIFRIFFVIAIIEFLVNNLIDANLIRTITMGIFGTPMRGYDYSQERNGMQSVMVLFSEPSYFVVSITYFMMMATTAEKKSKDIIWNIIGMIALMLSGSSMGMLLIPLAVFATIWSGELSLKKTLGKTNASKLLLWYAIIGGIVVIVYSSSDTILTLIDSVVQKTTTYISSEKIDGYLSGSIRQFGNEYAYNAFYDKPLFGYGIGTTRGYGIIPGALATLGVAGCLTYFIFMKHVCRITLDAPRILLLVIFLLYATSILSVWYLYEPMILLVFLSLNNRDKNRKSCYYPNGRKII</sequence>
<proteinExistence type="predicted"/>
<evidence type="ECO:0000313" key="3">
    <source>
        <dbReference type="Proteomes" id="UP000199042"/>
    </source>
</evidence>
<dbReference type="Proteomes" id="UP000199042">
    <property type="component" value="Unassembled WGS sequence"/>
</dbReference>
<feature type="transmembrane region" description="Helical" evidence="1">
    <location>
        <begin position="43"/>
        <end position="69"/>
    </location>
</feature>